<feature type="region of interest" description="Disordered" evidence="6">
    <location>
        <begin position="125"/>
        <end position="147"/>
    </location>
</feature>
<evidence type="ECO:0000256" key="4">
    <source>
        <dbReference type="ARBA" id="ARBA00023163"/>
    </source>
</evidence>
<dbReference type="EMBL" id="OX451740">
    <property type="protein sequence ID" value="CAI8611801.1"/>
    <property type="molecule type" value="Genomic_DNA"/>
</dbReference>
<dbReference type="InterPro" id="IPR050655">
    <property type="entry name" value="Plant_B3_domain"/>
</dbReference>
<name>A0AAV1AND6_VICFA</name>
<reference evidence="8 9" key="1">
    <citation type="submission" date="2023-01" db="EMBL/GenBank/DDBJ databases">
        <authorList>
            <person name="Kreplak J."/>
        </authorList>
    </citation>
    <scope>NUCLEOTIDE SEQUENCE [LARGE SCALE GENOMIC DNA]</scope>
</reference>
<organism evidence="8 9">
    <name type="scientific">Vicia faba</name>
    <name type="common">Broad bean</name>
    <name type="synonym">Faba vulgaris</name>
    <dbReference type="NCBI Taxonomy" id="3906"/>
    <lineage>
        <taxon>Eukaryota</taxon>
        <taxon>Viridiplantae</taxon>
        <taxon>Streptophyta</taxon>
        <taxon>Embryophyta</taxon>
        <taxon>Tracheophyta</taxon>
        <taxon>Spermatophyta</taxon>
        <taxon>Magnoliopsida</taxon>
        <taxon>eudicotyledons</taxon>
        <taxon>Gunneridae</taxon>
        <taxon>Pentapetalae</taxon>
        <taxon>rosids</taxon>
        <taxon>fabids</taxon>
        <taxon>Fabales</taxon>
        <taxon>Fabaceae</taxon>
        <taxon>Papilionoideae</taxon>
        <taxon>50 kb inversion clade</taxon>
        <taxon>NPAAA clade</taxon>
        <taxon>Hologalegina</taxon>
        <taxon>IRL clade</taxon>
        <taxon>Fabeae</taxon>
        <taxon>Vicia</taxon>
    </lineage>
</organism>
<dbReference type="InterPro" id="IPR015300">
    <property type="entry name" value="DNA-bd_pseudobarrel_sf"/>
</dbReference>
<keyword evidence="9" id="KW-1185">Reference proteome</keyword>
<keyword evidence="5" id="KW-0539">Nucleus</keyword>
<dbReference type="InterPro" id="IPR003340">
    <property type="entry name" value="B3_DNA-bd"/>
</dbReference>
<comment type="subcellular location">
    <subcellularLocation>
        <location evidence="1">Nucleus</location>
    </subcellularLocation>
</comment>
<feature type="compositionally biased region" description="Basic residues" evidence="6">
    <location>
        <begin position="303"/>
        <end position="318"/>
    </location>
</feature>
<dbReference type="SUPFAM" id="SSF101936">
    <property type="entry name" value="DNA-binding pseudobarrel domain"/>
    <property type="match status" value="2"/>
</dbReference>
<accession>A0AAV1AND6</accession>
<gene>
    <name evidence="8" type="ORF">VFH_V003800</name>
</gene>
<evidence type="ECO:0000256" key="1">
    <source>
        <dbReference type="ARBA" id="ARBA00004123"/>
    </source>
</evidence>
<dbReference type="GO" id="GO:0005634">
    <property type="term" value="C:nucleus"/>
    <property type="evidence" value="ECO:0007669"/>
    <property type="project" value="UniProtKB-SubCell"/>
</dbReference>
<evidence type="ECO:0000313" key="8">
    <source>
        <dbReference type="EMBL" id="CAI8611801.1"/>
    </source>
</evidence>
<evidence type="ECO:0000256" key="2">
    <source>
        <dbReference type="ARBA" id="ARBA00023015"/>
    </source>
</evidence>
<keyword evidence="2" id="KW-0805">Transcription regulation</keyword>
<dbReference type="CDD" id="cd10017">
    <property type="entry name" value="B3_DNA"/>
    <property type="match status" value="2"/>
</dbReference>
<keyword evidence="3" id="KW-0238">DNA-binding</keyword>
<evidence type="ECO:0000259" key="7">
    <source>
        <dbReference type="PROSITE" id="PS50863"/>
    </source>
</evidence>
<dbReference type="AlphaFoldDB" id="A0AAV1AND6"/>
<keyword evidence="4" id="KW-0804">Transcription</keyword>
<evidence type="ECO:0000313" key="9">
    <source>
        <dbReference type="Proteomes" id="UP001157006"/>
    </source>
</evidence>
<protein>
    <recommendedName>
        <fullName evidence="7">TF-B3 domain-containing protein</fullName>
    </recommendedName>
</protein>
<evidence type="ECO:0000256" key="5">
    <source>
        <dbReference type="ARBA" id="ARBA00023242"/>
    </source>
</evidence>
<dbReference type="Gene3D" id="2.40.330.10">
    <property type="entry name" value="DNA-binding pseudobarrel domain"/>
    <property type="match status" value="2"/>
</dbReference>
<proteinExistence type="predicted"/>
<feature type="domain" description="TF-B3" evidence="7">
    <location>
        <begin position="183"/>
        <end position="280"/>
    </location>
</feature>
<dbReference type="SMART" id="SM01019">
    <property type="entry name" value="B3"/>
    <property type="match status" value="2"/>
</dbReference>
<feature type="region of interest" description="Disordered" evidence="6">
    <location>
        <begin position="286"/>
        <end position="318"/>
    </location>
</feature>
<evidence type="ECO:0000256" key="3">
    <source>
        <dbReference type="ARBA" id="ARBA00023125"/>
    </source>
</evidence>
<evidence type="ECO:0000256" key="6">
    <source>
        <dbReference type="SAM" id="MobiDB-lite"/>
    </source>
</evidence>
<dbReference type="PROSITE" id="PS50863">
    <property type="entry name" value="B3"/>
    <property type="match status" value="1"/>
</dbReference>
<sequence length="318" mass="37166">MASQHRPGFHRIIPKNKKLRFPKIYVQKYWKGTSNPIFLRLPNGVQHKIFWEERDGDIWFQKNWKEFAKFLKYGYFLTFKHTGGSYFKVKIFDLSSLEINYSNIRCLDQVLESEQETKVIVDLSDDESLDESEERTQTQKRKNGKTKVADLNSSRNRGVIKKAKKGSNIANINDLRVNKECPYFEVTLTPSYVNYYRLRIPKVFSREYLKKMEEIAILKVGEDMPMEVKIKFDANANGMVLRSGWKNFSQTYNLQIGDICKFVITQSKPLLFSIAITRAKVETRPKKFQDVSSDDGDGDTIPKRKRGHPKKHVSKDMV</sequence>
<dbReference type="PANTHER" id="PTHR31920">
    <property type="entry name" value="B3 DOMAIN-CONTAINING"/>
    <property type="match status" value="1"/>
</dbReference>
<dbReference type="GO" id="GO:0003677">
    <property type="term" value="F:DNA binding"/>
    <property type="evidence" value="ECO:0007669"/>
    <property type="project" value="UniProtKB-KW"/>
</dbReference>
<dbReference type="PANTHER" id="PTHR31920:SF108">
    <property type="entry name" value="B3 DOMAIN-CONTAINING TRANSCRIPTION FACTOR VRN1-LIKE"/>
    <property type="match status" value="1"/>
</dbReference>
<dbReference type="Proteomes" id="UP001157006">
    <property type="component" value="Chromosome 5"/>
</dbReference>
<dbReference type="Pfam" id="PF02362">
    <property type="entry name" value="B3"/>
    <property type="match status" value="1"/>
</dbReference>